<gene>
    <name evidence="1" type="ORF">BDN71DRAFT_1513722</name>
</gene>
<evidence type="ECO:0000313" key="1">
    <source>
        <dbReference type="EMBL" id="KAF9487676.1"/>
    </source>
</evidence>
<sequence length="239" mass="26877">MTNFVRNYQWPIWASTDFPKHQNSFTFVRFPQWPLLPYSGVLSVVASSPPHVDIVNNAGVPYVESSKNYKHVFIIHSIVKLHRALTPFCNNPQRLAVLLVELTQSLLSSVWHPNPIALFPMSSDLMLWTGILQELYTMAPGDEYEAARSLMLLFQFGFLYCHSALDIGTKLEHILCSVSDRVVRRSSEDVTSFSSSDALKTTVADANFSKTQLWAGLQRSASQPVGAPAGWNDLMLVFR</sequence>
<dbReference type="OrthoDB" id="3100397at2759"/>
<dbReference type="EMBL" id="MU154757">
    <property type="protein sequence ID" value="KAF9487676.1"/>
    <property type="molecule type" value="Genomic_DNA"/>
</dbReference>
<proteinExistence type="predicted"/>
<organism evidence="1 2">
    <name type="scientific">Pleurotus eryngii</name>
    <name type="common">Boletus of the steppes</name>
    <dbReference type="NCBI Taxonomy" id="5323"/>
    <lineage>
        <taxon>Eukaryota</taxon>
        <taxon>Fungi</taxon>
        <taxon>Dikarya</taxon>
        <taxon>Basidiomycota</taxon>
        <taxon>Agaricomycotina</taxon>
        <taxon>Agaricomycetes</taxon>
        <taxon>Agaricomycetidae</taxon>
        <taxon>Agaricales</taxon>
        <taxon>Pleurotineae</taxon>
        <taxon>Pleurotaceae</taxon>
        <taxon>Pleurotus</taxon>
    </lineage>
</organism>
<accession>A0A9P5ZHR1</accession>
<dbReference type="Proteomes" id="UP000807025">
    <property type="component" value="Unassembled WGS sequence"/>
</dbReference>
<reference evidence="1" key="1">
    <citation type="submission" date="2020-11" db="EMBL/GenBank/DDBJ databases">
        <authorList>
            <consortium name="DOE Joint Genome Institute"/>
            <person name="Ahrendt S."/>
            <person name="Riley R."/>
            <person name="Andreopoulos W."/>
            <person name="Labutti K."/>
            <person name="Pangilinan J."/>
            <person name="Ruiz-Duenas F.J."/>
            <person name="Barrasa J.M."/>
            <person name="Sanchez-Garcia M."/>
            <person name="Camarero S."/>
            <person name="Miyauchi S."/>
            <person name="Serrano A."/>
            <person name="Linde D."/>
            <person name="Babiker R."/>
            <person name="Drula E."/>
            <person name="Ayuso-Fernandez I."/>
            <person name="Pacheco R."/>
            <person name="Padilla G."/>
            <person name="Ferreira P."/>
            <person name="Barriuso J."/>
            <person name="Kellner H."/>
            <person name="Castanera R."/>
            <person name="Alfaro M."/>
            <person name="Ramirez L."/>
            <person name="Pisabarro A.G."/>
            <person name="Kuo A."/>
            <person name="Tritt A."/>
            <person name="Lipzen A."/>
            <person name="He G."/>
            <person name="Yan M."/>
            <person name="Ng V."/>
            <person name="Cullen D."/>
            <person name="Martin F."/>
            <person name="Rosso M.-N."/>
            <person name="Henrissat B."/>
            <person name="Hibbett D."/>
            <person name="Martinez A.T."/>
            <person name="Grigoriev I.V."/>
        </authorList>
    </citation>
    <scope>NUCLEOTIDE SEQUENCE</scope>
    <source>
        <strain evidence="1">ATCC 90797</strain>
    </source>
</reference>
<dbReference type="AlphaFoldDB" id="A0A9P5ZHR1"/>
<comment type="caution">
    <text evidence="1">The sequence shown here is derived from an EMBL/GenBank/DDBJ whole genome shotgun (WGS) entry which is preliminary data.</text>
</comment>
<protein>
    <submittedName>
        <fullName evidence="1">Uncharacterized protein</fullName>
    </submittedName>
</protein>
<keyword evidence="2" id="KW-1185">Reference proteome</keyword>
<name>A0A9P5ZHR1_PLEER</name>
<evidence type="ECO:0000313" key="2">
    <source>
        <dbReference type="Proteomes" id="UP000807025"/>
    </source>
</evidence>